<evidence type="ECO:0000256" key="3">
    <source>
        <dbReference type="ARBA" id="ARBA00004026"/>
    </source>
</evidence>
<dbReference type="InterPro" id="IPR005709">
    <property type="entry name" value="Ribosomal_uS4_bac-type"/>
</dbReference>
<dbReference type="EC" id="2.7.7.6" evidence="7"/>
<dbReference type="EMBL" id="JAMQYH010000029">
    <property type="protein sequence ID" value="KAJ1684478.1"/>
    <property type="molecule type" value="Genomic_DNA"/>
</dbReference>
<dbReference type="GO" id="GO:0003735">
    <property type="term" value="F:structural constituent of ribosome"/>
    <property type="evidence" value="ECO:0007669"/>
    <property type="project" value="InterPro"/>
</dbReference>
<dbReference type="Proteomes" id="UP001151287">
    <property type="component" value="Unassembled WGS sequence"/>
</dbReference>
<dbReference type="GO" id="GO:0006351">
    <property type="term" value="P:DNA-templated transcription"/>
    <property type="evidence" value="ECO:0007669"/>
    <property type="project" value="InterPro"/>
</dbReference>
<evidence type="ECO:0000256" key="4">
    <source>
        <dbReference type="ARBA" id="ARBA00004229"/>
    </source>
</evidence>
<dbReference type="GO" id="GO:0019843">
    <property type="term" value="F:rRNA binding"/>
    <property type="evidence" value="ECO:0007669"/>
    <property type="project" value="UniProtKB-KW"/>
</dbReference>
<dbReference type="GO" id="GO:0015935">
    <property type="term" value="C:small ribosomal subunit"/>
    <property type="evidence" value="ECO:0007669"/>
    <property type="project" value="InterPro"/>
</dbReference>
<comment type="function">
    <text evidence="2">One of the primary rRNA binding proteins, it binds directly to 16S rRNA where it nucleates assembly of the body of the 30S subunit.</text>
</comment>
<dbReference type="CDD" id="cd00165">
    <property type="entry name" value="S4"/>
    <property type="match status" value="1"/>
</dbReference>
<evidence type="ECO:0000256" key="20">
    <source>
        <dbReference type="ARBA" id="ARBA00035158"/>
    </source>
</evidence>
<evidence type="ECO:0000256" key="2">
    <source>
        <dbReference type="ARBA" id="ARBA00003866"/>
    </source>
</evidence>
<dbReference type="SMART" id="SM00662">
    <property type="entry name" value="RPOLD"/>
    <property type="match status" value="1"/>
</dbReference>
<dbReference type="InterPro" id="IPR001912">
    <property type="entry name" value="Ribosomal_uS4_N"/>
</dbReference>
<dbReference type="FunFam" id="1.10.150.20:FF:000001">
    <property type="entry name" value="DNA-directed RNA polymerase subunit alpha"/>
    <property type="match status" value="1"/>
</dbReference>
<evidence type="ECO:0000256" key="1">
    <source>
        <dbReference type="ARBA" id="ARBA00003004"/>
    </source>
</evidence>
<dbReference type="NCBIfam" id="NF003513">
    <property type="entry name" value="PRK05182.1-2"/>
    <property type="match status" value="1"/>
</dbReference>
<dbReference type="GO" id="GO:0042274">
    <property type="term" value="P:ribosomal small subunit biogenesis"/>
    <property type="evidence" value="ECO:0007669"/>
    <property type="project" value="TreeGrafter"/>
</dbReference>
<dbReference type="CDD" id="cd06928">
    <property type="entry name" value="RNAP_alpha_NTD"/>
    <property type="match status" value="1"/>
</dbReference>
<dbReference type="SUPFAM" id="SSF55174">
    <property type="entry name" value="Alpha-L RNA-binding motif"/>
    <property type="match status" value="1"/>
</dbReference>
<keyword evidence="15 24" id="KW-0689">Ribosomal protein</keyword>
<evidence type="ECO:0000256" key="24">
    <source>
        <dbReference type="RuleBase" id="RU003699"/>
    </source>
</evidence>
<dbReference type="Gene3D" id="1.10.150.20">
    <property type="entry name" value="5' to 3' exonuclease, C-terminal subdomain"/>
    <property type="match status" value="1"/>
</dbReference>
<keyword evidence="12" id="KW-0548">Nucleotidyltransferase</keyword>
<dbReference type="InterPro" id="IPR011262">
    <property type="entry name" value="DNA-dir_RNA_pol_insert"/>
</dbReference>
<dbReference type="SUPFAM" id="SSF55257">
    <property type="entry name" value="RBP11-like subunits of RNA polymerase"/>
    <property type="match status" value="1"/>
</dbReference>
<dbReference type="PROSITE" id="PS50889">
    <property type="entry name" value="S4"/>
    <property type="match status" value="1"/>
</dbReference>
<dbReference type="Pfam" id="PF01479">
    <property type="entry name" value="S4"/>
    <property type="match status" value="1"/>
</dbReference>
<dbReference type="GO" id="GO:0003677">
    <property type="term" value="F:DNA binding"/>
    <property type="evidence" value="ECO:0007669"/>
    <property type="project" value="InterPro"/>
</dbReference>
<dbReference type="NCBIfam" id="TIGR02027">
    <property type="entry name" value="rpoA"/>
    <property type="match status" value="1"/>
</dbReference>
<dbReference type="GO" id="GO:0009507">
    <property type="term" value="C:chloroplast"/>
    <property type="evidence" value="ECO:0007669"/>
    <property type="project" value="UniProtKB-SubCell"/>
</dbReference>
<comment type="subunit">
    <text evidence="18">Part of the 30S ribosomal subunit. Contacts protein S5. The interaction surface between S4 and S5 is involved in control of translational fidelity.</text>
</comment>
<proteinExistence type="inferred from homology"/>
<dbReference type="SMART" id="SM00363">
    <property type="entry name" value="S4"/>
    <property type="match status" value="1"/>
</dbReference>
<sequence>MARYTGPITRKSRRLGVDLIGGDAAFEKRPYAPGQHGRARIKESEYRNQLQEKQKARFTYGVMEKQFHNYYDEASRRPGKTGDNLLQMLERRLDNVVYRGGFARTRRHARQLVVHGHFLVNGKKVDIPSYQVDEHDVIDVRTKSHDMTPFIVARETHGERVVPAWLEALPERMRILVHSVPVRAQIEIPVQEQLIVEYYSKKKPSVLIAQRPTLSEESVDEFRSRFVIEPLEPGFGYTLGNSLRRTLLSSIPGASVTSIKVDSALHEFSTIEGVKEDVTEVILNLKSLVVSSEHDEPVTMYLRKQGAGEVTAADIAPPAGVEVHNPDLKIATLNDTGKLEMELVVERGRGYVSSVQNKGADNEIGRMPVDSIYSPVLKVTYKVEATRVEQRTDFDKLVIDVETKQSILPRDAIASAGKTLVELFGLARELNVEAEGIDIGPSPVDEQMAADLALPVEDLQLTVRSYNCLKREGIHTVGELVGRSEQDLLDIRNFGSKSIDEVKLKLHEMGLSLKDSAPGFDPSAALAAYDDDYDEGSLEDEQF</sequence>
<evidence type="ECO:0000256" key="12">
    <source>
        <dbReference type="ARBA" id="ARBA00022695"/>
    </source>
</evidence>
<comment type="function">
    <text evidence="3">DNA-dependent RNA polymerase catalyzes the transcription of DNA into RNA using the four ribonucleoside triphosphates as substrates.</text>
</comment>
<dbReference type="InterPro" id="IPR022801">
    <property type="entry name" value="Ribosomal_uS4"/>
</dbReference>
<evidence type="ECO:0000259" key="25">
    <source>
        <dbReference type="SMART" id="SM00363"/>
    </source>
</evidence>
<keyword evidence="10" id="KW-0934">Plastid</keyword>
<dbReference type="NCBIfam" id="NF003519">
    <property type="entry name" value="PRK05182.2-5"/>
    <property type="match status" value="1"/>
</dbReference>
<dbReference type="GO" id="GO:0006412">
    <property type="term" value="P:translation"/>
    <property type="evidence" value="ECO:0007669"/>
    <property type="project" value="InterPro"/>
</dbReference>
<dbReference type="NCBIfam" id="NF003717">
    <property type="entry name" value="PRK05327.1"/>
    <property type="match status" value="1"/>
</dbReference>
<dbReference type="SUPFAM" id="SSF47789">
    <property type="entry name" value="C-terminal domain of RNA polymerase alpha subunit"/>
    <property type="match status" value="1"/>
</dbReference>
<dbReference type="InterPro" id="IPR011773">
    <property type="entry name" value="DNA-dir_RpoA"/>
</dbReference>
<reference evidence="28" key="1">
    <citation type="journal article" date="2022" name="Cell">
        <title>Repeat-based holocentromeres influence genome architecture and karyotype evolution.</title>
        <authorList>
            <person name="Hofstatter P.G."/>
            <person name="Thangavel G."/>
            <person name="Lux T."/>
            <person name="Neumann P."/>
            <person name="Vondrak T."/>
            <person name="Novak P."/>
            <person name="Zhang M."/>
            <person name="Costa L."/>
            <person name="Castellani M."/>
            <person name="Scott A."/>
            <person name="Toegelov H."/>
            <person name="Fuchs J."/>
            <person name="Mata-Sucre Y."/>
            <person name="Dias Y."/>
            <person name="Vanzela A.L.L."/>
            <person name="Huettel B."/>
            <person name="Almeida C.C.S."/>
            <person name="Simkova H."/>
            <person name="Souza G."/>
            <person name="Pedrosa-Harand A."/>
            <person name="Macas J."/>
            <person name="Mayer K.F.X."/>
            <person name="Houben A."/>
            <person name="Marques A."/>
        </authorList>
    </citation>
    <scope>NUCLEOTIDE SEQUENCE</scope>
    <source>
        <strain evidence="28">RhyBre1mFocal</strain>
    </source>
</reference>
<dbReference type="Gene3D" id="3.10.290.10">
    <property type="entry name" value="RNA-binding S4 domain"/>
    <property type="match status" value="1"/>
</dbReference>
<dbReference type="Gene3D" id="1.10.1050.10">
    <property type="entry name" value="Ribosomal Protein S4 Delta 41, Chain A, domain 1"/>
    <property type="match status" value="1"/>
</dbReference>
<keyword evidence="29" id="KW-1185">Reference proteome</keyword>
<comment type="similarity">
    <text evidence="6 24">Belongs to the universal ribosomal protein uS4 family.</text>
</comment>
<dbReference type="Pfam" id="PF01193">
    <property type="entry name" value="RNA_pol_L"/>
    <property type="match status" value="1"/>
</dbReference>
<dbReference type="NCBIfam" id="NF003514">
    <property type="entry name" value="PRK05182.1-4"/>
    <property type="match status" value="1"/>
</dbReference>
<evidence type="ECO:0000259" key="27">
    <source>
        <dbReference type="SMART" id="SM01390"/>
    </source>
</evidence>
<evidence type="ECO:0000256" key="5">
    <source>
        <dbReference type="ARBA" id="ARBA00007123"/>
    </source>
</evidence>
<comment type="subcellular location">
    <subcellularLocation>
        <location evidence="4">Plastid</location>
        <location evidence="4">Chloroplast</location>
    </subcellularLocation>
</comment>
<organism evidence="28 29">
    <name type="scientific">Rhynchospora breviuscula</name>
    <dbReference type="NCBI Taxonomy" id="2022672"/>
    <lineage>
        <taxon>Eukaryota</taxon>
        <taxon>Viridiplantae</taxon>
        <taxon>Streptophyta</taxon>
        <taxon>Embryophyta</taxon>
        <taxon>Tracheophyta</taxon>
        <taxon>Spermatophyta</taxon>
        <taxon>Magnoliopsida</taxon>
        <taxon>Liliopsida</taxon>
        <taxon>Poales</taxon>
        <taxon>Cyperaceae</taxon>
        <taxon>Cyperoideae</taxon>
        <taxon>Rhynchosporeae</taxon>
        <taxon>Rhynchospora</taxon>
    </lineage>
</organism>
<dbReference type="GO" id="GO:0003899">
    <property type="term" value="F:DNA-directed RNA polymerase activity"/>
    <property type="evidence" value="ECO:0007669"/>
    <property type="project" value="UniProtKB-EC"/>
</dbReference>
<comment type="similarity">
    <text evidence="5">Belongs to the RNA polymerase alpha chain family.</text>
</comment>
<keyword evidence="9" id="KW-0150">Chloroplast</keyword>
<dbReference type="NCBIfam" id="TIGR01017">
    <property type="entry name" value="rpsD_bact"/>
    <property type="match status" value="1"/>
</dbReference>
<feature type="domain" description="DNA-directed RNA polymerase RpoA/D/Rpb3-type" evidence="26">
    <location>
        <begin position="223"/>
        <end position="430"/>
    </location>
</feature>
<keyword evidence="8" id="KW-0240">DNA-directed RNA polymerase</keyword>
<comment type="caution">
    <text evidence="28">The sequence shown here is derived from an EMBL/GenBank/DDBJ whole genome shotgun (WGS) entry which is preliminary data.</text>
</comment>
<keyword evidence="11" id="KW-0808">Transferase</keyword>
<dbReference type="InterPro" id="IPR036603">
    <property type="entry name" value="RBP11-like"/>
</dbReference>
<dbReference type="PANTHER" id="PTHR11831">
    <property type="entry name" value="30S 40S RIBOSOMAL PROTEIN"/>
    <property type="match status" value="1"/>
</dbReference>
<dbReference type="FunFam" id="3.10.290.10:FF:000001">
    <property type="entry name" value="30S ribosomal protein S4"/>
    <property type="match status" value="1"/>
</dbReference>
<comment type="catalytic activity">
    <reaction evidence="22">
        <text>RNA(n) + a ribonucleoside 5'-triphosphate = RNA(n+1) + diphosphate</text>
        <dbReference type="Rhea" id="RHEA:21248"/>
        <dbReference type="Rhea" id="RHEA-COMP:14527"/>
        <dbReference type="Rhea" id="RHEA-COMP:17342"/>
        <dbReference type="ChEBI" id="CHEBI:33019"/>
        <dbReference type="ChEBI" id="CHEBI:61557"/>
        <dbReference type="ChEBI" id="CHEBI:140395"/>
        <dbReference type="EC" id="2.7.7.6"/>
    </reaction>
</comment>
<protein>
    <recommendedName>
        <fullName evidence="20">Small ribosomal subunit protein uS4c</fullName>
        <ecNumber evidence="7">2.7.7.6</ecNumber>
    </recommendedName>
    <alternativeName>
        <fullName evidence="21">30S ribosomal protein S4, chloroplastic</fullName>
    </alternativeName>
    <alternativeName>
        <fullName evidence="19">Plastid-encoded RNA polymerase subunit alpha</fullName>
    </alternativeName>
</protein>
<evidence type="ECO:0000256" key="21">
    <source>
        <dbReference type="ARBA" id="ARBA00035533"/>
    </source>
</evidence>
<evidence type="ECO:0000256" key="8">
    <source>
        <dbReference type="ARBA" id="ARBA00022478"/>
    </source>
</evidence>
<dbReference type="Pfam" id="PF03118">
    <property type="entry name" value="RNA_pol_A_CTD"/>
    <property type="match status" value="1"/>
</dbReference>
<dbReference type="Pfam" id="PF00163">
    <property type="entry name" value="Ribosomal_S4"/>
    <property type="match status" value="1"/>
</dbReference>
<dbReference type="InterPro" id="IPR018079">
    <property type="entry name" value="Ribosomal_uS4_CS"/>
</dbReference>
<evidence type="ECO:0000256" key="23">
    <source>
        <dbReference type="PROSITE-ProRule" id="PRU00182"/>
    </source>
</evidence>
<evidence type="ECO:0000256" key="19">
    <source>
        <dbReference type="ARBA" id="ARBA00031776"/>
    </source>
</evidence>
<evidence type="ECO:0000256" key="6">
    <source>
        <dbReference type="ARBA" id="ARBA00007465"/>
    </source>
</evidence>
<dbReference type="InterPro" id="IPR002942">
    <property type="entry name" value="S4_RNA-bd"/>
</dbReference>
<evidence type="ECO:0000256" key="17">
    <source>
        <dbReference type="ARBA" id="ARBA00023274"/>
    </source>
</evidence>
<accession>A0A9P9Z9D6</accession>
<dbReference type="Gene3D" id="2.170.120.12">
    <property type="entry name" value="DNA-directed RNA polymerase, insert domain"/>
    <property type="match status" value="1"/>
</dbReference>
<evidence type="ECO:0000313" key="29">
    <source>
        <dbReference type="Proteomes" id="UP001151287"/>
    </source>
</evidence>
<dbReference type="OrthoDB" id="723447at2759"/>
<feature type="domain" description="RNA-binding S4" evidence="25">
    <location>
        <begin position="91"/>
        <end position="157"/>
    </location>
</feature>
<evidence type="ECO:0000256" key="11">
    <source>
        <dbReference type="ARBA" id="ARBA00022679"/>
    </source>
</evidence>
<dbReference type="SUPFAM" id="SSF56553">
    <property type="entry name" value="Insert subdomain of RNA polymerase alpha subunit"/>
    <property type="match status" value="1"/>
</dbReference>
<dbReference type="InterPro" id="IPR036643">
    <property type="entry name" value="RNApol_insert_sf"/>
</dbReference>
<dbReference type="PROSITE" id="PS00632">
    <property type="entry name" value="RIBOSOMAL_S4"/>
    <property type="match status" value="1"/>
</dbReference>
<feature type="domain" description="Small ribosomal subunit protein uS4 N-terminal" evidence="27">
    <location>
        <begin position="3"/>
        <end position="90"/>
    </location>
</feature>
<name>A0A9P9Z9D6_9POAL</name>
<evidence type="ECO:0000259" key="26">
    <source>
        <dbReference type="SMART" id="SM00662"/>
    </source>
</evidence>
<dbReference type="SMART" id="SM01390">
    <property type="entry name" value="Ribosomal_S4"/>
    <property type="match status" value="1"/>
</dbReference>
<comment type="function">
    <text evidence="1">With S5 and S12 plays an important role in translational accuracy.</text>
</comment>
<keyword evidence="17 24" id="KW-0687">Ribonucleoprotein</keyword>
<evidence type="ECO:0000256" key="16">
    <source>
        <dbReference type="ARBA" id="ARBA00023163"/>
    </source>
</evidence>
<evidence type="ECO:0000256" key="13">
    <source>
        <dbReference type="ARBA" id="ARBA00022730"/>
    </source>
</evidence>
<dbReference type="InterPro" id="IPR036986">
    <property type="entry name" value="S4_RNA-bd_sf"/>
</dbReference>
<dbReference type="FunFam" id="2.170.120.12:FF:000001">
    <property type="entry name" value="DNA-directed RNA polymerase subunit alpha"/>
    <property type="match status" value="1"/>
</dbReference>
<dbReference type="Pfam" id="PF01000">
    <property type="entry name" value="RNA_pol_A_bac"/>
    <property type="match status" value="1"/>
</dbReference>
<evidence type="ECO:0000256" key="7">
    <source>
        <dbReference type="ARBA" id="ARBA00012418"/>
    </source>
</evidence>
<keyword evidence="16" id="KW-0804">Transcription</keyword>
<evidence type="ECO:0000256" key="9">
    <source>
        <dbReference type="ARBA" id="ARBA00022528"/>
    </source>
</evidence>
<evidence type="ECO:0000256" key="14">
    <source>
        <dbReference type="ARBA" id="ARBA00022884"/>
    </source>
</evidence>
<dbReference type="AlphaFoldDB" id="A0A9P9Z9D6"/>
<evidence type="ECO:0000256" key="18">
    <source>
        <dbReference type="ARBA" id="ARBA00025813"/>
    </source>
</evidence>
<evidence type="ECO:0000256" key="22">
    <source>
        <dbReference type="ARBA" id="ARBA00048552"/>
    </source>
</evidence>
<gene>
    <name evidence="28" type="ORF">LUZ63_020233</name>
</gene>
<dbReference type="InterPro" id="IPR011263">
    <property type="entry name" value="DNA-dir_RNA_pol_RpoA/D/Rpb3"/>
</dbReference>
<dbReference type="HAMAP" id="MF_01306_B">
    <property type="entry name" value="Ribosomal_uS4_B"/>
    <property type="match status" value="1"/>
</dbReference>
<dbReference type="InterPro" id="IPR011260">
    <property type="entry name" value="RNAP_asu_C"/>
</dbReference>
<keyword evidence="13 23" id="KW-0699">rRNA-binding</keyword>
<evidence type="ECO:0000256" key="15">
    <source>
        <dbReference type="ARBA" id="ARBA00022980"/>
    </source>
</evidence>
<dbReference type="PANTHER" id="PTHR11831:SF4">
    <property type="entry name" value="SMALL RIBOSOMAL SUBUNIT PROTEIN US4M"/>
    <property type="match status" value="1"/>
</dbReference>
<dbReference type="GO" id="GO:0000428">
    <property type="term" value="C:DNA-directed RNA polymerase complex"/>
    <property type="evidence" value="ECO:0007669"/>
    <property type="project" value="UniProtKB-KW"/>
</dbReference>
<dbReference type="GO" id="GO:0046983">
    <property type="term" value="F:protein dimerization activity"/>
    <property type="evidence" value="ECO:0007669"/>
    <property type="project" value="InterPro"/>
</dbReference>
<evidence type="ECO:0000313" key="28">
    <source>
        <dbReference type="EMBL" id="KAJ1684478.1"/>
    </source>
</evidence>
<evidence type="ECO:0000256" key="10">
    <source>
        <dbReference type="ARBA" id="ARBA00022640"/>
    </source>
</evidence>
<dbReference type="Gene3D" id="3.30.1360.10">
    <property type="entry name" value="RNA polymerase, RBP11-like subunit"/>
    <property type="match status" value="1"/>
</dbReference>
<dbReference type="HAMAP" id="MF_00059">
    <property type="entry name" value="RNApol_bact_RpoA"/>
    <property type="match status" value="1"/>
</dbReference>
<keyword evidence="14 23" id="KW-0694">RNA-binding</keyword>